<dbReference type="EMBL" id="VSRR010023410">
    <property type="protein sequence ID" value="MPC65469.1"/>
    <property type="molecule type" value="Genomic_DNA"/>
</dbReference>
<keyword evidence="2" id="KW-1185">Reference proteome</keyword>
<reference evidence="1 2" key="1">
    <citation type="submission" date="2019-05" db="EMBL/GenBank/DDBJ databases">
        <title>Another draft genome of Portunus trituberculatus and its Hox gene families provides insights of decapod evolution.</title>
        <authorList>
            <person name="Jeong J.-H."/>
            <person name="Song I."/>
            <person name="Kim S."/>
            <person name="Choi T."/>
            <person name="Kim D."/>
            <person name="Ryu S."/>
            <person name="Kim W."/>
        </authorList>
    </citation>
    <scope>NUCLEOTIDE SEQUENCE [LARGE SCALE GENOMIC DNA]</scope>
    <source>
        <tissue evidence="1">Muscle</tissue>
    </source>
</reference>
<dbReference type="Proteomes" id="UP000324222">
    <property type="component" value="Unassembled WGS sequence"/>
</dbReference>
<proteinExistence type="predicted"/>
<accession>A0A5B7H6N4</accession>
<evidence type="ECO:0000313" key="1">
    <source>
        <dbReference type="EMBL" id="MPC65469.1"/>
    </source>
</evidence>
<protein>
    <submittedName>
        <fullName evidence="1">Uncharacterized protein</fullName>
    </submittedName>
</protein>
<evidence type="ECO:0000313" key="2">
    <source>
        <dbReference type="Proteomes" id="UP000324222"/>
    </source>
</evidence>
<dbReference type="AlphaFoldDB" id="A0A5B7H6N4"/>
<comment type="caution">
    <text evidence="1">The sequence shown here is derived from an EMBL/GenBank/DDBJ whole genome shotgun (WGS) entry which is preliminary data.</text>
</comment>
<organism evidence="1 2">
    <name type="scientific">Portunus trituberculatus</name>
    <name type="common">Swimming crab</name>
    <name type="synonym">Neptunus trituberculatus</name>
    <dbReference type="NCBI Taxonomy" id="210409"/>
    <lineage>
        <taxon>Eukaryota</taxon>
        <taxon>Metazoa</taxon>
        <taxon>Ecdysozoa</taxon>
        <taxon>Arthropoda</taxon>
        <taxon>Crustacea</taxon>
        <taxon>Multicrustacea</taxon>
        <taxon>Malacostraca</taxon>
        <taxon>Eumalacostraca</taxon>
        <taxon>Eucarida</taxon>
        <taxon>Decapoda</taxon>
        <taxon>Pleocyemata</taxon>
        <taxon>Brachyura</taxon>
        <taxon>Eubrachyura</taxon>
        <taxon>Portunoidea</taxon>
        <taxon>Portunidae</taxon>
        <taxon>Portuninae</taxon>
        <taxon>Portunus</taxon>
    </lineage>
</organism>
<name>A0A5B7H6N4_PORTR</name>
<sequence>MEKVLIRASLLEAREAGPPSSWGSQMVLAIG</sequence>
<gene>
    <name evidence="1" type="ORF">E2C01_059603</name>
</gene>